<dbReference type="STRING" id="177199.A0A420Y5E3"/>
<organism evidence="2 3">
    <name type="scientific">Coniochaeta pulveracea</name>
    <dbReference type="NCBI Taxonomy" id="177199"/>
    <lineage>
        <taxon>Eukaryota</taxon>
        <taxon>Fungi</taxon>
        <taxon>Dikarya</taxon>
        <taxon>Ascomycota</taxon>
        <taxon>Pezizomycotina</taxon>
        <taxon>Sordariomycetes</taxon>
        <taxon>Sordariomycetidae</taxon>
        <taxon>Coniochaetales</taxon>
        <taxon>Coniochaetaceae</taxon>
        <taxon>Coniochaeta</taxon>
    </lineage>
</organism>
<comment type="caution">
    <text evidence="2">The sequence shown here is derived from an EMBL/GenBank/DDBJ whole genome shotgun (WGS) entry which is preliminary data.</text>
</comment>
<dbReference type="Proteomes" id="UP000275385">
    <property type="component" value="Unassembled WGS sequence"/>
</dbReference>
<accession>A0A420Y5E3</accession>
<name>A0A420Y5E3_9PEZI</name>
<proteinExistence type="predicted"/>
<protein>
    <recommendedName>
        <fullName evidence="4">EF-hand domain-containing protein</fullName>
    </recommendedName>
</protein>
<evidence type="ECO:0008006" key="4">
    <source>
        <dbReference type="Google" id="ProtNLM"/>
    </source>
</evidence>
<gene>
    <name evidence="2" type="ORF">DL546_006041</name>
</gene>
<evidence type="ECO:0000313" key="3">
    <source>
        <dbReference type="Proteomes" id="UP000275385"/>
    </source>
</evidence>
<feature type="region of interest" description="Disordered" evidence="1">
    <location>
        <begin position="1"/>
        <end position="56"/>
    </location>
</feature>
<dbReference type="AlphaFoldDB" id="A0A420Y5E3"/>
<keyword evidence="3" id="KW-1185">Reference proteome</keyword>
<dbReference type="OrthoDB" id="7873042at2759"/>
<reference evidence="2 3" key="1">
    <citation type="submission" date="2018-08" db="EMBL/GenBank/DDBJ databases">
        <title>Draft genome of the lignicolous fungus Coniochaeta pulveracea.</title>
        <authorList>
            <person name="Borstlap C.J."/>
            <person name="De Witt R.N."/>
            <person name="Botha A."/>
            <person name="Volschenk H."/>
        </authorList>
    </citation>
    <scope>NUCLEOTIDE SEQUENCE [LARGE SCALE GENOMIC DNA]</scope>
    <source>
        <strain evidence="2 3">CAB683</strain>
    </source>
</reference>
<sequence>MSQPPPIPPRPPGYELTQPMPVDPSIRAYQDEATPAPPSLPPRNQHQPSSWSHLVHEDGSPTPLFTSLMSDFFKVLDHEGTGYLTPEAFSSFLEANGFSATEDPWRLNQKPLSGPWLPVDNADFELKAAYEAWFFPHRVVSRSSVRPLLPHGGMPLLALPGFIDYLAIECSAEGPARVRGLNAALTRYGSGMDPRWLAMGEIPGWALPREVPGKVRRRIDDANARSVRTARERIEASRVQHEIMAQGRRNAEELVSDVRTRICYVPTRARW</sequence>
<evidence type="ECO:0000313" key="2">
    <source>
        <dbReference type="EMBL" id="RKU42960.1"/>
    </source>
</evidence>
<evidence type="ECO:0000256" key="1">
    <source>
        <dbReference type="SAM" id="MobiDB-lite"/>
    </source>
</evidence>
<dbReference type="EMBL" id="QVQW01000049">
    <property type="protein sequence ID" value="RKU42960.1"/>
    <property type="molecule type" value="Genomic_DNA"/>
</dbReference>
<feature type="compositionally biased region" description="Pro residues" evidence="1">
    <location>
        <begin position="1"/>
        <end position="12"/>
    </location>
</feature>
<feature type="compositionally biased region" description="Polar residues" evidence="1">
    <location>
        <begin position="42"/>
        <end position="52"/>
    </location>
</feature>